<keyword evidence="4" id="KW-0472">Membrane</keyword>
<evidence type="ECO:0000256" key="7">
    <source>
        <dbReference type="SAM" id="MobiDB-lite"/>
    </source>
</evidence>
<protein>
    <submittedName>
        <fullName evidence="11">Sorting nexin</fullName>
    </submittedName>
</protein>
<dbReference type="Gene3D" id="3.30.1520.10">
    <property type="entry name" value="Phox-like domain"/>
    <property type="match status" value="1"/>
</dbReference>
<dbReference type="Proteomes" id="UP000887563">
    <property type="component" value="Unplaced"/>
</dbReference>
<dbReference type="GO" id="GO:0030659">
    <property type="term" value="C:cytoplasmic vesicle membrane"/>
    <property type="evidence" value="ECO:0007669"/>
    <property type="project" value="UniProtKB-SubCell"/>
</dbReference>
<dbReference type="SUPFAM" id="SSF50044">
    <property type="entry name" value="SH3-domain"/>
    <property type="match status" value="1"/>
</dbReference>
<evidence type="ECO:0000313" key="11">
    <source>
        <dbReference type="WBParaSite" id="Minc3s00733g16650"/>
    </source>
</evidence>
<dbReference type="InterPro" id="IPR027267">
    <property type="entry name" value="AH/BAR_dom_sf"/>
</dbReference>
<dbReference type="WBParaSite" id="Minc3s00733g16650">
    <property type="protein sequence ID" value="Minc3s00733g16650"/>
    <property type="gene ID" value="Minc3s00733g16650"/>
</dbReference>
<dbReference type="InterPro" id="IPR001683">
    <property type="entry name" value="PX_dom"/>
</dbReference>
<evidence type="ECO:0000256" key="3">
    <source>
        <dbReference type="ARBA" id="ARBA00022443"/>
    </source>
</evidence>
<feature type="domain" description="PX" evidence="9">
    <location>
        <begin position="291"/>
        <end position="400"/>
    </location>
</feature>
<feature type="domain" description="SH3" evidence="8">
    <location>
        <begin position="1"/>
        <end position="63"/>
    </location>
</feature>
<feature type="compositionally biased region" description="Pro residues" evidence="7">
    <location>
        <begin position="71"/>
        <end position="89"/>
    </location>
</feature>
<dbReference type="SMART" id="SM00312">
    <property type="entry name" value="PX"/>
    <property type="match status" value="1"/>
</dbReference>
<name>A0A914LPR7_MELIC</name>
<evidence type="ECO:0000313" key="10">
    <source>
        <dbReference type="Proteomes" id="UP000887563"/>
    </source>
</evidence>
<sequence>MSQNQAKVEFDFDAQPASGELTIKSGEVVTVLKEGIDGGWIEVRNSKGKVGLVPASYVSKMLLSKNTTSGAPPPSAPPPLPQVNNPPPSNVGSAIYELPPVTGPLTTTKTTTTNTPSLYPTIQQEPSAPAFDPWDDPKFGQTSTFGFKNNQNQPPPETSTDRTAPSFDDDFDDDWSDEDEEVAEFTSASHSITNDSTTNSTNKMVGRSHSTGPETGSQIISKQQQQQIATGGTTRIKNLNRFTNFVKTGMEGYILSTAKFTCSPVEQPQIILDARIGGVEGVMWNNPSTYYTCNVTKPKKETKLKGLKSFIAYSLTCSTTGIQVSRRYKQFDWLHLQLTNKYLIIPIPPLPEKQVSGRYEEDLIEHRRSILQLWVNKICRHPVLSQSEVWKHFMSCTDETKWKKGKRLAERDEYVGGNFFSSVNAPNVVLDVANVGTAVERFARLSRSLDESCRKIYDQVVETQKRMAGPYKANWQKMAAAFDSLGQSLDIGGNANNSSVQNAIKTSAHVLHKIGEQHEEYGHKHLEQLLDFLFVAKGTFAAIPDVVNIHKSAFAKIRENERYQNEGKLSAEDAENIRQKVDVCSYSMLAEINHQQSERDLDFATMFGSFFSQQAAFYHNIGNQLTHLASLYKPK</sequence>
<dbReference type="GO" id="GO:0016197">
    <property type="term" value="P:endosomal transport"/>
    <property type="evidence" value="ECO:0007669"/>
    <property type="project" value="TreeGrafter"/>
</dbReference>
<proteinExistence type="inferred from homology"/>
<dbReference type="SUPFAM" id="SSF64268">
    <property type="entry name" value="PX domain"/>
    <property type="match status" value="1"/>
</dbReference>
<keyword evidence="3 6" id="KW-0728">SH3 domain</keyword>
<dbReference type="AlphaFoldDB" id="A0A914LPR7"/>
<feature type="compositionally biased region" description="Polar residues" evidence="7">
    <location>
        <begin position="140"/>
        <end position="152"/>
    </location>
</feature>
<feature type="compositionally biased region" description="Acidic residues" evidence="7">
    <location>
        <begin position="167"/>
        <end position="183"/>
    </location>
</feature>
<dbReference type="InterPro" id="IPR036028">
    <property type="entry name" value="SH3-like_dom_sf"/>
</dbReference>
<comment type="similarity">
    <text evidence="2">Belongs to the sorting nexin family.</text>
</comment>
<dbReference type="CDD" id="cd06862">
    <property type="entry name" value="PX_SNX9_18_like"/>
    <property type="match status" value="1"/>
</dbReference>
<dbReference type="GO" id="GO:0006897">
    <property type="term" value="P:endocytosis"/>
    <property type="evidence" value="ECO:0007669"/>
    <property type="project" value="TreeGrafter"/>
</dbReference>
<dbReference type="GO" id="GO:0035091">
    <property type="term" value="F:phosphatidylinositol binding"/>
    <property type="evidence" value="ECO:0007669"/>
    <property type="project" value="InterPro"/>
</dbReference>
<dbReference type="Gene3D" id="1.20.1270.60">
    <property type="entry name" value="Arfaptin homology (AH) domain/BAR domain"/>
    <property type="match status" value="1"/>
</dbReference>
<evidence type="ECO:0000256" key="6">
    <source>
        <dbReference type="PROSITE-ProRule" id="PRU00192"/>
    </source>
</evidence>
<dbReference type="Pfam" id="PF00787">
    <property type="entry name" value="PX"/>
    <property type="match status" value="1"/>
</dbReference>
<dbReference type="InterPro" id="IPR019497">
    <property type="entry name" value="Sorting_nexin_WASP-bd-dom"/>
</dbReference>
<dbReference type="PANTHER" id="PTHR45827">
    <property type="entry name" value="SORTING NEXIN"/>
    <property type="match status" value="1"/>
</dbReference>
<evidence type="ECO:0000256" key="4">
    <source>
        <dbReference type="ARBA" id="ARBA00023136"/>
    </source>
</evidence>
<dbReference type="InterPro" id="IPR001452">
    <property type="entry name" value="SH3_domain"/>
</dbReference>
<dbReference type="SMART" id="SM00326">
    <property type="entry name" value="SH3"/>
    <property type="match status" value="1"/>
</dbReference>
<reference evidence="11" key="1">
    <citation type="submission" date="2022-11" db="UniProtKB">
        <authorList>
            <consortium name="WormBaseParasite"/>
        </authorList>
    </citation>
    <scope>IDENTIFICATION</scope>
</reference>
<feature type="compositionally biased region" description="Low complexity" evidence="7">
    <location>
        <begin position="90"/>
        <end position="121"/>
    </location>
</feature>
<keyword evidence="10" id="KW-1185">Reference proteome</keyword>
<dbReference type="Gene3D" id="2.30.30.40">
    <property type="entry name" value="SH3 Domains"/>
    <property type="match status" value="1"/>
</dbReference>
<evidence type="ECO:0000256" key="2">
    <source>
        <dbReference type="ARBA" id="ARBA00010883"/>
    </source>
</evidence>
<dbReference type="Pfam" id="PF07653">
    <property type="entry name" value="SH3_2"/>
    <property type="match status" value="1"/>
</dbReference>
<keyword evidence="5" id="KW-0968">Cytoplasmic vesicle</keyword>
<dbReference type="PROSITE" id="PS50002">
    <property type="entry name" value="SH3"/>
    <property type="match status" value="1"/>
</dbReference>
<accession>A0A914LPR7</accession>
<evidence type="ECO:0000256" key="5">
    <source>
        <dbReference type="ARBA" id="ARBA00023329"/>
    </source>
</evidence>
<dbReference type="Pfam" id="PF10456">
    <property type="entry name" value="BAR_3_WASP_bdg"/>
    <property type="match status" value="1"/>
</dbReference>
<dbReference type="InterPro" id="IPR036871">
    <property type="entry name" value="PX_dom_sf"/>
</dbReference>
<evidence type="ECO:0000256" key="1">
    <source>
        <dbReference type="ARBA" id="ARBA00004156"/>
    </source>
</evidence>
<feature type="region of interest" description="Disordered" evidence="7">
    <location>
        <begin position="66"/>
        <end position="218"/>
    </location>
</feature>
<feature type="compositionally biased region" description="Low complexity" evidence="7">
    <location>
        <begin position="189"/>
        <end position="202"/>
    </location>
</feature>
<evidence type="ECO:0000259" key="9">
    <source>
        <dbReference type="PROSITE" id="PS50195"/>
    </source>
</evidence>
<dbReference type="PANTHER" id="PTHR45827:SF1">
    <property type="entry name" value="SORTING NEXIN"/>
    <property type="match status" value="1"/>
</dbReference>
<evidence type="ECO:0000259" key="8">
    <source>
        <dbReference type="PROSITE" id="PS50002"/>
    </source>
</evidence>
<comment type="subcellular location">
    <subcellularLocation>
        <location evidence="1">Cytoplasmic vesicle membrane</location>
    </subcellularLocation>
</comment>
<dbReference type="GO" id="GO:0005886">
    <property type="term" value="C:plasma membrane"/>
    <property type="evidence" value="ECO:0007669"/>
    <property type="project" value="TreeGrafter"/>
</dbReference>
<dbReference type="PROSITE" id="PS50195">
    <property type="entry name" value="PX"/>
    <property type="match status" value="1"/>
</dbReference>
<organism evidence="10 11">
    <name type="scientific">Meloidogyne incognita</name>
    <name type="common">Southern root-knot nematode worm</name>
    <name type="synonym">Oxyuris incognita</name>
    <dbReference type="NCBI Taxonomy" id="6306"/>
    <lineage>
        <taxon>Eukaryota</taxon>
        <taxon>Metazoa</taxon>
        <taxon>Ecdysozoa</taxon>
        <taxon>Nematoda</taxon>
        <taxon>Chromadorea</taxon>
        <taxon>Rhabditida</taxon>
        <taxon>Tylenchina</taxon>
        <taxon>Tylenchomorpha</taxon>
        <taxon>Tylenchoidea</taxon>
        <taxon>Meloidogynidae</taxon>
        <taxon>Meloidogyninae</taxon>
        <taxon>Meloidogyne</taxon>
        <taxon>Meloidogyne incognita group</taxon>
    </lineage>
</organism>
<dbReference type="FunFam" id="3.30.1520.10:FF:000004">
    <property type="entry name" value="Sorting nexin"/>
    <property type="match status" value="1"/>
</dbReference>
<dbReference type="GO" id="GO:0097320">
    <property type="term" value="P:plasma membrane tubulation"/>
    <property type="evidence" value="ECO:0007669"/>
    <property type="project" value="TreeGrafter"/>
</dbReference>